<evidence type="ECO:0000313" key="3">
    <source>
        <dbReference type="Proteomes" id="UP001550378"/>
    </source>
</evidence>
<comment type="caution">
    <text evidence="2">The sequence shown here is derived from an EMBL/GenBank/DDBJ whole genome shotgun (WGS) entry which is preliminary data.</text>
</comment>
<name>A0ABV2WFV9_9ACTN</name>
<evidence type="ECO:0008006" key="4">
    <source>
        <dbReference type="Google" id="ProtNLM"/>
    </source>
</evidence>
<sequence>MLPSEGRQGEPPAWPLLGQSEREAELWGRLWRKPQALMWERFGQELEVALYVRRLAEAEEPDARVNLSTLVRQMADSLGLTTPGMRSNRWRITRDEEPRPAAGRAVAPRASARSRLKVVPSDGE</sequence>
<proteinExistence type="predicted"/>
<accession>A0ABV2WFV9</accession>
<feature type="region of interest" description="Disordered" evidence="1">
    <location>
        <begin position="82"/>
        <end position="124"/>
    </location>
</feature>
<feature type="compositionally biased region" description="Low complexity" evidence="1">
    <location>
        <begin position="100"/>
        <end position="113"/>
    </location>
</feature>
<organism evidence="2 3">
    <name type="scientific">Streptomyces lavendulocolor</name>
    <dbReference type="NCBI Taxonomy" id="67316"/>
    <lineage>
        <taxon>Bacteria</taxon>
        <taxon>Bacillati</taxon>
        <taxon>Actinomycetota</taxon>
        <taxon>Actinomycetes</taxon>
        <taxon>Kitasatosporales</taxon>
        <taxon>Streptomycetaceae</taxon>
        <taxon>Streptomyces</taxon>
    </lineage>
</organism>
<dbReference type="RefSeq" id="WP_359807290.1">
    <property type="nucleotide sequence ID" value="NZ_JBEXZQ010000070.1"/>
</dbReference>
<protein>
    <recommendedName>
        <fullName evidence="4">Terminase small subunit</fullName>
    </recommendedName>
</protein>
<dbReference type="EMBL" id="JBEXZR010000052">
    <property type="protein sequence ID" value="MEU0712254.1"/>
    <property type="molecule type" value="Genomic_DNA"/>
</dbReference>
<evidence type="ECO:0000256" key="1">
    <source>
        <dbReference type="SAM" id="MobiDB-lite"/>
    </source>
</evidence>
<reference evidence="2 3" key="1">
    <citation type="submission" date="2024-06" db="EMBL/GenBank/DDBJ databases">
        <title>The Natural Products Discovery Center: Release of the First 8490 Sequenced Strains for Exploring Actinobacteria Biosynthetic Diversity.</title>
        <authorList>
            <person name="Kalkreuter E."/>
            <person name="Kautsar S.A."/>
            <person name="Yang D."/>
            <person name="Bader C.D."/>
            <person name="Teijaro C.N."/>
            <person name="Fluegel L."/>
            <person name="Davis C.M."/>
            <person name="Simpson J.R."/>
            <person name="Lauterbach L."/>
            <person name="Steele A.D."/>
            <person name="Gui C."/>
            <person name="Meng S."/>
            <person name="Li G."/>
            <person name="Viehrig K."/>
            <person name="Ye F."/>
            <person name="Su P."/>
            <person name="Kiefer A.F."/>
            <person name="Nichols A."/>
            <person name="Cepeda A.J."/>
            <person name="Yan W."/>
            <person name="Fan B."/>
            <person name="Jiang Y."/>
            <person name="Adhikari A."/>
            <person name="Zheng C.-J."/>
            <person name="Schuster L."/>
            <person name="Cowan T.M."/>
            <person name="Smanski M.J."/>
            <person name="Chevrette M.G."/>
            <person name="De Carvalho L.P.S."/>
            <person name="Shen B."/>
        </authorList>
    </citation>
    <scope>NUCLEOTIDE SEQUENCE [LARGE SCALE GENOMIC DNA]</scope>
    <source>
        <strain evidence="2 3">NPDC006337</strain>
    </source>
</reference>
<dbReference type="Proteomes" id="UP001550378">
    <property type="component" value="Unassembled WGS sequence"/>
</dbReference>
<gene>
    <name evidence="2" type="ORF">ABZ508_33390</name>
</gene>
<evidence type="ECO:0000313" key="2">
    <source>
        <dbReference type="EMBL" id="MEU0712254.1"/>
    </source>
</evidence>
<keyword evidence="3" id="KW-1185">Reference proteome</keyword>